<gene>
    <name evidence="6" type="ORF">BS47DRAFT_1344025</name>
</gene>
<dbReference type="Proteomes" id="UP000886523">
    <property type="component" value="Unassembled WGS sequence"/>
</dbReference>
<dbReference type="GO" id="GO:0016491">
    <property type="term" value="F:oxidoreductase activity"/>
    <property type="evidence" value="ECO:0007669"/>
    <property type="project" value="UniProtKB-KW"/>
</dbReference>
<evidence type="ECO:0000256" key="3">
    <source>
        <dbReference type="ARBA" id="ARBA00023002"/>
    </source>
</evidence>
<name>A0A9P6DSY9_9AGAM</name>
<dbReference type="Pfam" id="PF01494">
    <property type="entry name" value="FAD_binding_3"/>
    <property type="match status" value="1"/>
</dbReference>
<dbReference type="OrthoDB" id="2690153at2759"/>
<evidence type="ECO:0000259" key="5">
    <source>
        <dbReference type="Pfam" id="PF01494"/>
    </source>
</evidence>
<dbReference type="Gene3D" id="3.50.50.60">
    <property type="entry name" value="FAD/NAD(P)-binding domain"/>
    <property type="match status" value="1"/>
</dbReference>
<comment type="caution">
    <text evidence="6">The sequence shown here is derived from an EMBL/GenBank/DDBJ whole genome shotgun (WGS) entry which is preliminary data.</text>
</comment>
<sequence length="73" mass="7831">MGSQGLNSSVQDSVNLAWKLSLVDKKTVSPLAPLDVRKGAHASNQGDAQVDDEHTPPTNIRQRLGFPGHLPEC</sequence>
<organism evidence="6 7">
    <name type="scientific">Hydnum rufescens UP504</name>
    <dbReference type="NCBI Taxonomy" id="1448309"/>
    <lineage>
        <taxon>Eukaryota</taxon>
        <taxon>Fungi</taxon>
        <taxon>Dikarya</taxon>
        <taxon>Basidiomycota</taxon>
        <taxon>Agaricomycotina</taxon>
        <taxon>Agaricomycetes</taxon>
        <taxon>Cantharellales</taxon>
        <taxon>Hydnaceae</taxon>
        <taxon>Hydnum</taxon>
    </lineage>
</organism>
<feature type="region of interest" description="Disordered" evidence="4">
    <location>
        <begin position="36"/>
        <end position="73"/>
    </location>
</feature>
<keyword evidence="2" id="KW-0274">FAD</keyword>
<keyword evidence="1" id="KW-0285">Flavoprotein</keyword>
<dbReference type="GO" id="GO:0071949">
    <property type="term" value="F:FAD binding"/>
    <property type="evidence" value="ECO:0007669"/>
    <property type="project" value="InterPro"/>
</dbReference>
<evidence type="ECO:0000256" key="4">
    <source>
        <dbReference type="SAM" id="MobiDB-lite"/>
    </source>
</evidence>
<accession>A0A9P6DSY9</accession>
<reference evidence="6" key="1">
    <citation type="journal article" date="2020" name="Nat. Commun.">
        <title>Large-scale genome sequencing of mycorrhizal fungi provides insights into the early evolution of symbiotic traits.</title>
        <authorList>
            <person name="Miyauchi S."/>
            <person name="Kiss E."/>
            <person name="Kuo A."/>
            <person name="Drula E."/>
            <person name="Kohler A."/>
            <person name="Sanchez-Garcia M."/>
            <person name="Morin E."/>
            <person name="Andreopoulos B."/>
            <person name="Barry K.W."/>
            <person name="Bonito G."/>
            <person name="Buee M."/>
            <person name="Carver A."/>
            <person name="Chen C."/>
            <person name="Cichocki N."/>
            <person name="Clum A."/>
            <person name="Culley D."/>
            <person name="Crous P.W."/>
            <person name="Fauchery L."/>
            <person name="Girlanda M."/>
            <person name="Hayes R.D."/>
            <person name="Keri Z."/>
            <person name="LaButti K."/>
            <person name="Lipzen A."/>
            <person name="Lombard V."/>
            <person name="Magnuson J."/>
            <person name="Maillard F."/>
            <person name="Murat C."/>
            <person name="Nolan M."/>
            <person name="Ohm R.A."/>
            <person name="Pangilinan J."/>
            <person name="Pereira M.F."/>
            <person name="Perotto S."/>
            <person name="Peter M."/>
            <person name="Pfister S."/>
            <person name="Riley R."/>
            <person name="Sitrit Y."/>
            <person name="Stielow J.B."/>
            <person name="Szollosi G."/>
            <person name="Zifcakova L."/>
            <person name="Stursova M."/>
            <person name="Spatafora J.W."/>
            <person name="Tedersoo L."/>
            <person name="Vaario L.M."/>
            <person name="Yamada A."/>
            <person name="Yan M."/>
            <person name="Wang P."/>
            <person name="Xu J."/>
            <person name="Bruns T."/>
            <person name="Baldrian P."/>
            <person name="Vilgalys R."/>
            <person name="Dunand C."/>
            <person name="Henrissat B."/>
            <person name="Grigoriev I.V."/>
            <person name="Hibbett D."/>
            <person name="Nagy L.G."/>
            <person name="Martin F.M."/>
        </authorList>
    </citation>
    <scope>NUCLEOTIDE SEQUENCE</scope>
    <source>
        <strain evidence="6">UP504</strain>
    </source>
</reference>
<evidence type="ECO:0000256" key="2">
    <source>
        <dbReference type="ARBA" id="ARBA00022827"/>
    </source>
</evidence>
<evidence type="ECO:0000256" key="1">
    <source>
        <dbReference type="ARBA" id="ARBA00022630"/>
    </source>
</evidence>
<dbReference type="InterPro" id="IPR036188">
    <property type="entry name" value="FAD/NAD-bd_sf"/>
</dbReference>
<proteinExistence type="predicted"/>
<keyword evidence="3" id="KW-0560">Oxidoreductase</keyword>
<evidence type="ECO:0000313" key="6">
    <source>
        <dbReference type="EMBL" id="KAF9513741.1"/>
    </source>
</evidence>
<dbReference type="EMBL" id="MU128969">
    <property type="protein sequence ID" value="KAF9513741.1"/>
    <property type="molecule type" value="Genomic_DNA"/>
</dbReference>
<keyword evidence="7" id="KW-1185">Reference proteome</keyword>
<dbReference type="InterPro" id="IPR002938">
    <property type="entry name" value="FAD-bd"/>
</dbReference>
<feature type="domain" description="FAD-binding" evidence="5">
    <location>
        <begin position="1"/>
        <end position="25"/>
    </location>
</feature>
<evidence type="ECO:0000313" key="7">
    <source>
        <dbReference type="Proteomes" id="UP000886523"/>
    </source>
</evidence>
<protein>
    <recommendedName>
        <fullName evidence="5">FAD-binding domain-containing protein</fullName>
    </recommendedName>
</protein>
<dbReference type="AlphaFoldDB" id="A0A9P6DSY9"/>